<evidence type="ECO:0000256" key="1">
    <source>
        <dbReference type="SAM" id="Phobius"/>
    </source>
</evidence>
<keyword evidence="1" id="KW-0812">Transmembrane</keyword>
<sequence length="79" mass="8580">MELNADEVLLAYLRILGVAALVIYGYAWVERASKRRITKGLLIGLLLGAGAVVSMHDPMELLPGVFYDGRSILLVLAPL</sequence>
<gene>
    <name evidence="2" type="ORF">M0654_19895</name>
</gene>
<evidence type="ECO:0000313" key="3">
    <source>
        <dbReference type="Proteomes" id="UP001202827"/>
    </source>
</evidence>
<proteinExistence type="predicted"/>
<dbReference type="EMBL" id="JALPRY010000025">
    <property type="protein sequence ID" value="MCK8782246.1"/>
    <property type="molecule type" value="Genomic_DNA"/>
</dbReference>
<keyword evidence="1" id="KW-1133">Transmembrane helix</keyword>
<dbReference type="RefSeq" id="WP_248684565.1">
    <property type="nucleotide sequence ID" value="NZ_JALPRY010000025.1"/>
</dbReference>
<dbReference type="Proteomes" id="UP001202827">
    <property type="component" value="Unassembled WGS sequence"/>
</dbReference>
<evidence type="ECO:0000313" key="2">
    <source>
        <dbReference type="EMBL" id="MCK8782246.1"/>
    </source>
</evidence>
<name>A0ABT0IWH9_9HYPH</name>
<organism evidence="2 3">
    <name type="scientific">Neorhizobium turbinariae</name>
    <dbReference type="NCBI Taxonomy" id="2937795"/>
    <lineage>
        <taxon>Bacteria</taxon>
        <taxon>Pseudomonadati</taxon>
        <taxon>Pseudomonadota</taxon>
        <taxon>Alphaproteobacteria</taxon>
        <taxon>Hyphomicrobiales</taxon>
        <taxon>Rhizobiaceae</taxon>
        <taxon>Rhizobium/Agrobacterium group</taxon>
        <taxon>Neorhizobium</taxon>
    </lineage>
</organism>
<comment type="caution">
    <text evidence="2">The sequence shown here is derived from an EMBL/GenBank/DDBJ whole genome shotgun (WGS) entry which is preliminary data.</text>
</comment>
<reference evidence="2 3" key="1">
    <citation type="submission" date="2022-04" db="EMBL/GenBank/DDBJ databases">
        <title>Rhizobium coralii sp. nov., isolated from coral Turbinaria peltata.</title>
        <authorList>
            <person name="Sun H."/>
        </authorList>
    </citation>
    <scope>NUCLEOTIDE SEQUENCE [LARGE SCALE GENOMIC DNA]</scope>
    <source>
        <strain evidence="2 3">NTR19</strain>
    </source>
</reference>
<feature type="transmembrane region" description="Helical" evidence="1">
    <location>
        <begin position="12"/>
        <end position="29"/>
    </location>
</feature>
<accession>A0ABT0IWH9</accession>
<keyword evidence="3" id="KW-1185">Reference proteome</keyword>
<keyword evidence="1" id="KW-0472">Membrane</keyword>
<protein>
    <submittedName>
        <fullName evidence="2">Uncharacterized protein</fullName>
    </submittedName>
</protein>